<dbReference type="EMBL" id="CP001798">
    <property type="protein sequence ID" value="ADE14767.1"/>
    <property type="molecule type" value="Genomic_DNA"/>
</dbReference>
<organism evidence="1 2">
    <name type="scientific">Nitrosococcus halophilus (strain Nc4)</name>
    <dbReference type="NCBI Taxonomy" id="472759"/>
    <lineage>
        <taxon>Bacteria</taxon>
        <taxon>Pseudomonadati</taxon>
        <taxon>Pseudomonadota</taxon>
        <taxon>Gammaproteobacteria</taxon>
        <taxon>Chromatiales</taxon>
        <taxon>Chromatiaceae</taxon>
        <taxon>Nitrosococcus</taxon>
    </lineage>
</organism>
<dbReference type="RefSeq" id="WP_013032654.1">
    <property type="nucleotide sequence ID" value="NC_013960.1"/>
</dbReference>
<dbReference type="Proteomes" id="UP000001844">
    <property type="component" value="Chromosome"/>
</dbReference>
<gene>
    <name evidence="1" type="ordered locus">Nhal_1634</name>
</gene>
<dbReference type="eggNOG" id="ENOG502ZCBJ">
    <property type="taxonomic scope" value="Bacteria"/>
</dbReference>
<dbReference type="OrthoDB" id="258935at2"/>
<proteinExistence type="predicted"/>
<dbReference type="HOGENOM" id="CLU_054939_0_0_6"/>
<evidence type="ECO:0000313" key="1">
    <source>
        <dbReference type="EMBL" id="ADE14767.1"/>
    </source>
</evidence>
<evidence type="ECO:0000313" key="2">
    <source>
        <dbReference type="Proteomes" id="UP000001844"/>
    </source>
</evidence>
<dbReference type="STRING" id="472759.Nhal_1634"/>
<accession>D5C2A8</accession>
<dbReference type="AlphaFoldDB" id="D5C2A8"/>
<dbReference type="KEGG" id="nhl:Nhal_1634"/>
<name>D5C2A8_NITHN</name>
<keyword evidence="2" id="KW-1185">Reference proteome</keyword>
<sequence length="421" mass="48210">MYPPPETIPIWHYIRLDEFACPSPSAKETVRKGVAGFWDKFRRRPEPEAPIITQEELKRLSDELYVQIAPEPDWAAPVTALNEALEEGLATGVSRVHVLVGAPFSGIAEVLGNWAERRGIKVIQSPEPEAVLSQNQEWLQCLEDEGSTRPLAIPHLERCYLRHHHGLMLIRRLLSWLLNRPGYCVLCCSSWAWVYLCKALQIEKLFPTPWTLEALNQEHLQQWFAHLSTLQGKETFLFRQRDNGTFVIPPLEDNMPFAEKTARQRIAHTIARPEISAFLTDLAAYSRGNPGVAWALWRQSLQIAPEKENNHQAQSPDVDETTYGHTIWVKPWSQLLLPDLPEATDRNMLQVLHTLLLHERLSASLLTELLPFSFFEIRQILTHLEHCGLLMSAKEQWRLTPLGYPAVRQALRAEGYLVDSL</sequence>
<protein>
    <submittedName>
        <fullName evidence="1">Uncharacterized protein</fullName>
    </submittedName>
</protein>
<reference evidence="2" key="1">
    <citation type="submission" date="2010-04" db="EMBL/GenBank/DDBJ databases">
        <title>Complete genome sequence of Nitrosococcus halophilus Nc4, a salt-adapted, aerobic obligate ammonia-oxidizing sulfur purple bacterium.</title>
        <authorList>
            <consortium name="US DOE Joint Genome Institute"/>
            <person name="Campbell M.A."/>
            <person name="Malfatti S.A."/>
            <person name="Chain P.S.G."/>
            <person name="Heidelberg J.F."/>
            <person name="Ward B.B."/>
            <person name="Klotz M.G."/>
        </authorList>
    </citation>
    <scope>NUCLEOTIDE SEQUENCE [LARGE SCALE GENOMIC DNA]</scope>
    <source>
        <strain evidence="2">Nc4</strain>
    </source>
</reference>